<protein>
    <submittedName>
        <fullName evidence="1">Uncharacterized protein</fullName>
    </submittedName>
</protein>
<keyword evidence="2" id="KW-1185">Reference proteome</keyword>
<accession>A0A5B6V902</accession>
<evidence type="ECO:0000313" key="2">
    <source>
        <dbReference type="Proteomes" id="UP000325315"/>
    </source>
</evidence>
<reference evidence="2" key="1">
    <citation type="journal article" date="2019" name="Plant Biotechnol. J.">
        <title>Genome sequencing of the Australian wild diploid species Gossypium australe highlights disease resistance and delayed gland morphogenesis.</title>
        <authorList>
            <person name="Cai Y."/>
            <person name="Cai X."/>
            <person name="Wang Q."/>
            <person name="Wang P."/>
            <person name="Zhang Y."/>
            <person name="Cai C."/>
            <person name="Xu Y."/>
            <person name="Wang K."/>
            <person name="Zhou Z."/>
            <person name="Wang C."/>
            <person name="Geng S."/>
            <person name="Li B."/>
            <person name="Dong Q."/>
            <person name="Hou Y."/>
            <person name="Wang H."/>
            <person name="Ai P."/>
            <person name="Liu Z."/>
            <person name="Yi F."/>
            <person name="Sun M."/>
            <person name="An G."/>
            <person name="Cheng J."/>
            <person name="Zhang Y."/>
            <person name="Shi Q."/>
            <person name="Xie Y."/>
            <person name="Shi X."/>
            <person name="Chang Y."/>
            <person name="Huang F."/>
            <person name="Chen Y."/>
            <person name="Hong S."/>
            <person name="Mi L."/>
            <person name="Sun Q."/>
            <person name="Zhang L."/>
            <person name="Zhou B."/>
            <person name="Peng R."/>
            <person name="Zhang X."/>
            <person name="Liu F."/>
        </authorList>
    </citation>
    <scope>NUCLEOTIDE SEQUENCE [LARGE SCALE GENOMIC DNA]</scope>
    <source>
        <strain evidence="2">cv. PA1801</strain>
    </source>
</reference>
<dbReference type="AlphaFoldDB" id="A0A5B6V902"/>
<sequence>MLASNQFNLYYQQWIRMGPFQSSQFGLYIGDWMLPGRIWLIYDVAPQPLILKVKDPVDKGSRSLETNQNT</sequence>
<organism evidence="1 2">
    <name type="scientific">Gossypium australe</name>
    <dbReference type="NCBI Taxonomy" id="47621"/>
    <lineage>
        <taxon>Eukaryota</taxon>
        <taxon>Viridiplantae</taxon>
        <taxon>Streptophyta</taxon>
        <taxon>Embryophyta</taxon>
        <taxon>Tracheophyta</taxon>
        <taxon>Spermatophyta</taxon>
        <taxon>Magnoliopsida</taxon>
        <taxon>eudicotyledons</taxon>
        <taxon>Gunneridae</taxon>
        <taxon>Pentapetalae</taxon>
        <taxon>rosids</taxon>
        <taxon>malvids</taxon>
        <taxon>Malvales</taxon>
        <taxon>Malvaceae</taxon>
        <taxon>Malvoideae</taxon>
        <taxon>Gossypium</taxon>
    </lineage>
</organism>
<comment type="caution">
    <text evidence="1">The sequence shown here is derived from an EMBL/GenBank/DDBJ whole genome shotgun (WGS) entry which is preliminary data.</text>
</comment>
<proteinExistence type="predicted"/>
<evidence type="ECO:0000313" key="1">
    <source>
        <dbReference type="EMBL" id="KAA3465426.1"/>
    </source>
</evidence>
<name>A0A5B6V902_9ROSI</name>
<dbReference type="EMBL" id="SMMG02000007">
    <property type="protein sequence ID" value="KAA3465426.1"/>
    <property type="molecule type" value="Genomic_DNA"/>
</dbReference>
<dbReference type="Proteomes" id="UP000325315">
    <property type="component" value="Unassembled WGS sequence"/>
</dbReference>
<gene>
    <name evidence="1" type="ORF">EPI10_000589</name>
</gene>